<protein>
    <submittedName>
        <fullName evidence="1">Uncharacterized protein</fullName>
    </submittedName>
</protein>
<dbReference type="EMBL" id="ON529852">
    <property type="protein sequence ID" value="USN14286.1"/>
    <property type="molecule type" value="Genomic_DNA"/>
</dbReference>
<accession>A0A9E7MRA6</accession>
<organism evidence="1 2">
    <name type="scientific">Brevundimonas phage vB_BpoS-Kabachok</name>
    <dbReference type="NCBI Taxonomy" id="2948600"/>
    <lineage>
        <taxon>Viruses</taxon>
        <taxon>Duplodnaviria</taxon>
        <taxon>Heunggongvirae</taxon>
        <taxon>Uroviricota</taxon>
        <taxon>Caudoviricetes</taxon>
        <taxon>Jeanschmidtviridae</taxon>
        <taxon>Marchewkavirus</taxon>
        <taxon>Marchewkavirus kabachok</taxon>
    </lineage>
</organism>
<name>A0A9E7MRA6_9CAUD</name>
<keyword evidence="2" id="KW-1185">Reference proteome</keyword>
<reference evidence="1" key="1">
    <citation type="submission" date="2022-05" db="EMBL/GenBank/DDBJ databases">
        <authorList>
            <person name="Friedrich I."/>
            <person name="Poehlein A."/>
            <person name="Schneider D."/>
            <person name="Hertel R."/>
            <person name="Daniel R."/>
        </authorList>
    </citation>
    <scope>NUCLEOTIDE SEQUENCE</scope>
</reference>
<gene>
    <name evidence="1" type="ORF">KABACHOK_04730</name>
</gene>
<dbReference type="Proteomes" id="UP001056685">
    <property type="component" value="Segment"/>
</dbReference>
<proteinExistence type="predicted"/>
<sequence>MTDPIQYTYVDDFSTGAPPKVYEVPVYKTLRSALMNTTALQPISRR</sequence>
<evidence type="ECO:0000313" key="1">
    <source>
        <dbReference type="EMBL" id="USN14286.1"/>
    </source>
</evidence>
<evidence type="ECO:0000313" key="2">
    <source>
        <dbReference type="Proteomes" id="UP001056685"/>
    </source>
</evidence>